<sequence>MVVKEFLEDKGVQLSRFKQFRVNKAAARRSLKRLQGGEISVPTQPTNNQIRETLMSKVESDEYVIGEMIVPQTFKKVTLTKEGRLKTETFTVSGRKIPLLEIRRRRLKEHESLGIMRICKDDFYDSMTEDELRMERKRHLMVWGDNSTLLNHGHLLLTVSAIYDEAIYYTNEEMKAKGKENIDVQSLVERPHVYILGRCGASEVEQLAYIKNRKAYLQSLSEPVLTSNGVQITDIMRFFHGDGPQQEFEAGEQKGGNAGCASCNGDARKYKDLAVSLRRPHL</sequence>
<dbReference type="Proteomes" id="UP001159427">
    <property type="component" value="Unassembled WGS sequence"/>
</dbReference>
<evidence type="ECO:0000313" key="2">
    <source>
        <dbReference type="Proteomes" id="UP001159427"/>
    </source>
</evidence>
<dbReference type="EMBL" id="CALNXI010003936">
    <property type="protein sequence ID" value="CAH3194686.1"/>
    <property type="molecule type" value="Genomic_DNA"/>
</dbReference>
<proteinExistence type="predicted"/>
<organism evidence="1 2">
    <name type="scientific">Porites evermanni</name>
    <dbReference type="NCBI Taxonomy" id="104178"/>
    <lineage>
        <taxon>Eukaryota</taxon>
        <taxon>Metazoa</taxon>
        <taxon>Cnidaria</taxon>
        <taxon>Anthozoa</taxon>
        <taxon>Hexacorallia</taxon>
        <taxon>Scleractinia</taxon>
        <taxon>Fungiina</taxon>
        <taxon>Poritidae</taxon>
        <taxon>Porites</taxon>
    </lineage>
</organism>
<protein>
    <submittedName>
        <fullName evidence="1">Uncharacterized protein</fullName>
    </submittedName>
</protein>
<feature type="non-terminal residue" evidence="1">
    <location>
        <position position="282"/>
    </location>
</feature>
<gene>
    <name evidence="1" type="ORF">PEVE_00028384</name>
</gene>
<reference evidence="1 2" key="1">
    <citation type="submission" date="2022-05" db="EMBL/GenBank/DDBJ databases">
        <authorList>
            <consortium name="Genoscope - CEA"/>
            <person name="William W."/>
        </authorList>
    </citation>
    <scope>NUCLEOTIDE SEQUENCE [LARGE SCALE GENOMIC DNA]</scope>
</reference>
<comment type="caution">
    <text evidence="1">The sequence shown here is derived from an EMBL/GenBank/DDBJ whole genome shotgun (WGS) entry which is preliminary data.</text>
</comment>
<keyword evidence="2" id="KW-1185">Reference proteome</keyword>
<evidence type="ECO:0000313" key="1">
    <source>
        <dbReference type="EMBL" id="CAH3194686.1"/>
    </source>
</evidence>
<accession>A0ABN8SU89</accession>
<name>A0ABN8SU89_9CNID</name>